<protein>
    <submittedName>
        <fullName evidence="3">Uncharacterized protein</fullName>
    </submittedName>
</protein>
<dbReference type="Proteomes" id="UP000835052">
    <property type="component" value="Unassembled WGS sequence"/>
</dbReference>
<dbReference type="AlphaFoldDB" id="A0A8S1HNR9"/>
<feature type="region of interest" description="Disordered" evidence="2">
    <location>
        <begin position="900"/>
        <end position="977"/>
    </location>
</feature>
<evidence type="ECO:0000313" key="3">
    <source>
        <dbReference type="EMBL" id="CAD6198306.1"/>
    </source>
</evidence>
<dbReference type="OrthoDB" id="5874790at2759"/>
<keyword evidence="4" id="KW-1185">Reference proteome</keyword>
<feature type="compositionally biased region" description="Basic and acidic residues" evidence="2">
    <location>
        <begin position="133"/>
        <end position="165"/>
    </location>
</feature>
<reference evidence="3" key="1">
    <citation type="submission" date="2020-10" db="EMBL/GenBank/DDBJ databases">
        <authorList>
            <person name="Kikuchi T."/>
        </authorList>
    </citation>
    <scope>NUCLEOTIDE SEQUENCE</scope>
    <source>
        <strain evidence="3">NKZ352</strain>
    </source>
</reference>
<feature type="compositionally biased region" description="Basic residues" evidence="2">
    <location>
        <begin position="902"/>
        <end position="911"/>
    </location>
</feature>
<sequence length="977" mass="111604">MAGPEEPICQVMLKLIENDDGLGMVKHKTMCLSCVLEAQSKFPPGEEFLWPNDPPPWIDVSEEEKDNPQNLNKHMRKFEKRKLLLTPEDIDEYLEGLEYGDEKLVYEISKYKKVDKMEARKIMRDIRRKQKEKQREKEEDEKNAKKQKEADERASEKLRKADEKRIEMGDRRSRIVDGEQLQAILAMDKEELRLQEAVEKAVEEAEKNEKKKKGDTHKKPTGPAVFNKKSAMPWMPSPVDIIGFEDRSKFSYEDQKRYVAICQNLTNTGDYRHTTNREEMKDFLKASQEERDGFTELALQWADDRTHWHPLDSLTRGAIDYIQSNWKKRIPNGKHYLVGAPVFTMNSEDLDVVARGEKTVLEPKMVRLLQKGKSDFLTFPDMTKQCSLESVVGLERPEKVAIQDDEIVRELCYLNDLDVAMDATTACHLMCESWESHEFDIAVPISILNDEVQGKTRKLVIFEKPSPTNTISRATVQRQFMKHSLRNTFVKSSPAPLIKEKPKEKKAIEQDDSEEKQPVHPSLLVRPSSSLEIVTFETSETSETPERPIESSESPEESVSQFQSKSGNPDSTPTAGVDLLDSILSDISKAATFAPSPTKISWNDPNRPSSTGYQYGIFKIGEIDVLIRSAPSPKVQPLHAYAPDYLKVRQQLVRKLVSFEPRIEYMPNCGAMALGTEEWLWNHLKKTFKGSAAHALFRTHFSFDQVLQLDLFSMSGDLRTRPEDAFSVLSSRTLRFEKLLKNSMNLANGNYAIYKENGQPLRIIRAVDSSTRNAIDGSMFTAIVERPMEIESEKPLTIRKAFYGWCMEVLLQWQIVQSRAPGTFLPADSPIIRNLPSKNTLMEVSRNRNIFKKQINRAVSRTREQLEMERARAEEDVNQIIAELGIPTDPDLAVVCGEHRASRGRGGHQWRGRGAGFRGRGRGRPPWGRSFRNRGRGDSHHGFRGRGRLGGESQEGFQGRDRGQETQNYTDKDAPST</sequence>
<proteinExistence type="predicted"/>
<feature type="region of interest" description="Disordered" evidence="2">
    <location>
        <begin position="491"/>
        <end position="524"/>
    </location>
</feature>
<feature type="region of interest" description="Disordered" evidence="2">
    <location>
        <begin position="125"/>
        <end position="165"/>
    </location>
</feature>
<feature type="region of interest" description="Disordered" evidence="2">
    <location>
        <begin position="536"/>
        <end position="577"/>
    </location>
</feature>
<evidence type="ECO:0000256" key="1">
    <source>
        <dbReference type="SAM" id="Coils"/>
    </source>
</evidence>
<dbReference type="EMBL" id="CAJGYM010000121">
    <property type="protein sequence ID" value="CAD6198306.1"/>
    <property type="molecule type" value="Genomic_DNA"/>
</dbReference>
<feature type="compositionally biased region" description="Basic and acidic residues" evidence="2">
    <location>
        <begin position="958"/>
        <end position="977"/>
    </location>
</feature>
<feature type="compositionally biased region" description="Polar residues" evidence="2">
    <location>
        <begin position="565"/>
        <end position="574"/>
    </location>
</feature>
<accession>A0A8S1HNR9</accession>
<feature type="coiled-coil region" evidence="1">
    <location>
        <begin position="852"/>
        <end position="883"/>
    </location>
</feature>
<organism evidence="3 4">
    <name type="scientific">Caenorhabditis auriculariae</name>
    <dbReference type="NCBI Taxonomy" id="2777116"/>
    <lineage>
        <taxon>Eukaryota</taxon>
        <taxon>Metazoa</taxon>
        <taxon>Ecdysozoa</taxon>
        <taxon>Nematoda</taxon>
        <taxon>Chromadorea</taxon>
        <taxon>Rhabditida</taxon>
        <taxon>Rhabditina</taxon>
        <taxon>Rhabditomorpha</taxon>
        <taxon>Rhabditoidea</taxon>
        <taxon>Rhabditidae</taxon>
        <taxon>Peloderinae</taxon>
        <taxon>Caenorhabditis</taxon>
    </lineage>
</organism>
<feature type="compositionally biased region" description="Basic residues" evidence="2">
    <location>
        <begin position="210"/>
        <end position="220"/>
    </location>
</feature>
<keyword evidence="1" id="KW-0175">Coiled coil</keyword>
<feature type="compositionally biased region" description="Basic and acidic residues" evidence="2">
    <location>
        <begin position="498"/>
        <end position="509"/>
    </location>
</feature>
<comment type="caution">
    <text evidence="3">The sequence shown here is derived from an EMBL/GenBank/DDBJ whole genome shotgun (WGS) entry which is preliminary data.</text>
</comment>
<gene>
    <name evidence="3" type="ORF">CAUJ_LOCUS14212</name>
</gene>
<name>A0A8S1HNR9_9PELO</name>
<evidence type="ECO:0000256" key="2">
    <source>
        <dbReference type="SAM" id="MobiDB-lite"/>
    </source>
</evidence>
<feature type="region of interest" description="Disordered" evidence="2">
    <location>
        <begin position="204"/>
        <end position="231"/>
    </location>
</feature>
<evidence type="ECO:0000313" key="4">
    <source>
        <dbReference type="Proteomes" id="UP000835052"/>
    </source>
</evidence>